<name>A0AAV0RYL8_9ROSI</name>
<feature type="compositionally biased region" description="Basic and acidic residues" evidence="9">
    <location>
        <begin position="129"/>
        <end position="138"/>
    </location>
</feature>
<keyword evidence="5 8" id="KW-0863">Zinc-finger</keyword>
<dbReference type="PROSITE" id="PS50089">
    <property type="entry name" value="ZF_RING_2"/>
    <property type="match status" value="1"/>
</dbReference>
<dbReference type="GO" id="GO:0008270">
    <property type="term" value="F:zinc ion binding"/>
    <property type="evidence" value="ECO:0007669"/>
    <property type="project" value="UniProtKB-KW"/>
</dbReference>
<dbReference type="Pfam" id="PF14369">
    <property type="entry name" value="Zn_ribbon_19"/>
    <property type="match status" value="1"/>
</dbReference>
<dbReference type="GO" id="GO:0005737">
    <property type="term" value="C:cytoplasm"/>
    <property type="evidence" value="ECO:0007669"/>
    <property type="project" value="TreeGrafter"/>
</dbReference>
<comment type="catalytic activity">
    <reaction evidence="1">
        <text>S-ubiquitinyl-[E2 ubiquitin-conjugating enzyme]-L-cysteine + [acceptor protein]-L-lysine = [E2 ubiquitin-conjugating enzyme]-L-cysteine + N(6)-ubiquitinyl-[acceptor protein]-L-lysine.</text>
        <dbReference type="EC" id="2.3.2.27"/>
    </reaction>
</comment>
<dbReference type="InterPro" id="IPR001841">
    <property type="entry name" value="Znf_RING"/>
</dbReference>
<evidence type="ECO:0000256" key="7">
    <source>
        <dbReference type="ARBA" id="ARBA00022833"/>
    </source>
</evidence>
<evidence type="ECO:0000313" key="12">
    <source>
        <dbReference type="Proteomes" id="UP001154282"/>
    </source>
</evidence>
<dbReference type="CDD" id="cd16667">
    <property type="entry name" value="RING-H2_RNF126-like"/>
    <property type="match status" value="1"/>
</dbReference>
<dbReference type="PANTHER" id="PTHR15710:SF18">
    <property type="entry name" value="RING-TYPE E3 UBIQUITIN TRANSFERASE"/>
    <property type="match status" value="1"/>
</dbReference>
<dbReference type="Gene3D" id="3.30.40.10">
    <property type="entry name" value="Zinc/RING finger domain, C3HC4 (zinc finger)"/>
    <property type="match status" value="1"/>
</dbReference>
<evidence type="ECO:0000256" key="5">
    <source>
        <dbReference type="ARBA" id="ARBA00022771"/>
    </source>
</evidence>
<evidence type="ECO:0000256" key="8">
    <source>
        <dbReference type="PROSITE-ProRule" id="PRU00175"/>
    </source>
</evidence>
<evidence type="ECO:0000313" key="11">
    <source>
        <dbReference type="EMBL" id="CAI0585816.1"/>
    </source>
</evidence>
<evidence type="ECO:0000256" key="9">
    <source>
        <dbReference type="SAM" id="MobiDB-lite"/>
    </source>
</evidence>
<evidence type="ECO:0000256" key="2">
    <source>
        <dbReference type="ARBA" id="ARBA00012483"/>
    </source>
</evidence>
<dbReference type="InterPro" id="IPR013083">
    <property type="entry name" value="Znf_RING/FYVE/PHD"/>
</dbReference>
<dbReference type="InterPro" id="IPR039525">
    <property type="entry name" value="RNF126-like_zinc-ribbon"/>
</dbReference>
<dbReference type="GO" id="GO:0016567">
    <property type="term" value="P:protein ubiquitination"/>
    <property type="evidence" value="ECO:0007669"/>
    <property type="project" value="TreeGrafter"/>
</dbReference>
<dbReference type="EC" id="2.3.2.27" evidence="2"/>
<evidence type="ECO:0000256" key="6">
    <source>
        <dbReference type="ARBA" id="ARBA00022786"/>
    </source>
</evidence>
<dbReference type="EMBL" id="CAMGYJ010000011">
    <property type="protein sequence ID" value="CAI0585816.1"/>
    <property type="molecule type" value="Genomic_DNA"/>
</dbReference>
<dbReference type="FunFam" id="3.30.40.10:FF:000022">
    <property type="entry name" value="E3 ubiquitin-protein ligase RING1-like"/>
    <property type="match status" value="1"/>
</dbReference>
<dbReference type="SUPFAM" id="SSF57850">
    <property type="entry name" value="RING/U-box"/>
    <property type="match status" value="1"/>
</dbReference>
<sequence>MSLSPPTRTTTTGGGSPSRPFQLYWCFQCHRAVSIATTSRSEETATCPRCSGQFVSEINMRRRPAAQPRFVMDFSDLFEPSPESRLLDALSLVLDPPLSRGRDPSPRGAGGGTEFNPPPTTRGRRRHRSLDDGGEPGRRTRTWIIIRPVGGDPSSSPPTQPGAALLPPRPNPRDYFFGQSLNDLIEEITQDDRPGPPPAPESAIDAIPRVEIEAAHLARNDHDSCPVCMEEFKVGGEARELPCKHIYHEDCIVPWLRLHNSCPVCRQEVPGVEDESGEGEGRGGRGGMWWWLRRQLAALWPFRARYARVVPHGVVANGGHQEIRRRAAAAAAANDSRRGQN</sequence>
<organism evidence="11 12">
    <name type="scientific">Linum tenue</name>
    <dbReference type="NCBI Taxonomy" id="586396"/>
    <lineage>
        <taxon>Eukaryota</taxon>
        <taxon>Viridiplantae</taxon>
        <taxon>Streptophyta</taxon>
        <taxon>Embryophyta</taxon>
        <taxon>Tracheophyta</taxon>
        <taxon>Spermatophyta</taxon>
        <taxon>Magnoliopsida</taxon>
        <taxon>eudicotyledons</taxon>
        <taxon>Gunneridae</taxon>
        <taxon>Pentapetalae</taxon>
        <taxon>rosids</taxon>
        <taxon>fabids</taxon>
        <taxon>Malpighiales</taxon>
        <taxon>Linaceae</taxon>
        <taxon>Linum</taxon>
    </lineage>
</organism>
<accession>A0AAV0RYL8</accession>
<keyword evidence="3" id="KW-0808">Transferase</keyword>
<dbReference type="Proteomes" id="UP001154282">
    <property type="component" value="Unassembled WGS sequence"/>
</dbReference>
<comment type="caution">
    <text evidence="11">The sequence shown here is derived from an EMBL/GenBank/DDBJ whole genome shotgun (WGS) entry which is preliminary data.</text>
</comment>
<evidence type="ECO:0000256" key="1">
    <source>
        <dbReference type="ARBA" id="ARBA00000900"/>
    </source>
</evidence>
<evidence type="ECO:0000256" key="4">
    <source>
        <dbReference type="ARBA" id="ARBA00022723"/>
    </source>
</evidence>
<proteinExistence type="predicted"/>
<keyword evidence="6" id="KW-0833">Ubl conjugation pathway</keyword>
<dbReference type="SMART" id="SM00184">
    <property type="entry name" value="RING"/>
    <property type="match status" value="1"/>
</dbReference>
<keyword evidence="12" id="KW-1185">Reference proteome</keyword>
<dbReference type="Pfam" id="PF13639">
    <property type="entry name" value="zf-RING_2"/>
    <property type="match status" value="1"/>
</dbReference>
<protein>
    <recommendedName>
        <fullName evidence="2">RING-type E3 ubiquitin transferase</fullName>
        <ecNumber evidence="2">2.3.2.27</ecNumber>
    </recommendedName>
</protein>
<evidence type="ECO:0000256" key="3">
    <source>
        <dbReference type="ARBA" id="ARBA00022679"/>
    </source>
</evidence>
<evidence type="ECO:0000259" key="10">
    <source>
        <dbReference type="PROSITE" id="PS50089"/>
    </source>
</evidence>
<keyword evidence="7" id="KW-0862">Zinc</keyword>
<dbReference type="GO" id="GO:0061630">
    <property type="term" value="F:ubiquitin protein ligase activity"/>
    <property type="evidence" value="ECO:0007669"/>
    <property type="project" value="UniProtKB-EC"/>
</dbReference>
<feature type="domain" description="RING-type" evidence="10">
    <location>
        <begin position="225"/>
        <end position="266"/>
    </location>
</feature>
<dbReference type="AlphaFoldDB" id="A0AAV0RYL8"/>
<feature type="region of interest" description="Disordered" evidence="9">
    <location>
        <begin position="95"/>
        <end position="171"/>
    </location>
</feature>
<dbReference type="PANTHER" id="PTHR15710">
    <property type="entry name" value="E3 UBIQUITIN-PROTEIN LIGASE PRAJA"/>
    <property type="match status" value="1"/>
</dbReference>
<gene>
    <name evidence="11" type="ORF">LITE_LOCUS50165</name>
</gene>
<keyword evidence="4" id="KW-0479">Metal-binding</keyword>
<reference evidence="11" key="1">
    <citation type="submission" date="2022-08" db="EMBL/GenBank/DDBJ databases">
        <authorList>
            <person name="Gutierrez-Valencia J."/>
        </authorList>
    </citation>
    <scope>NUCLEOTIDE SEQUENCE</scope>
</reference>